<dbReference type="PANTHER" id="PTHR13696:SF52">
    <property type="entry name" value="PARA FAMILY PROTEIN CT_582"/>
    <property type="match status" value="1"/>
</dbReference>
<dbReference type="STRING" id="695939.SAMN00790413_03778"/>
<dbReference type="Pfam" id="PF13614">
    <property type="entry name" value="AAA_31"/>
    <property type="match status" value="1"/>
</dbReference>
<evidence type="ECO:0000259" key="1">
    <source>
        <dbReference type="Pfam" id="PF13614"/>
    </source>
</evidence>
<feature type="domain" description="AAA" evidence="1">
    <location>
        <begin position="31"/>
        <end position="222"/>
    </location>
</feature>
<proteinExistence type="predicted"/>
<dbReference type="InterPro" id="IPR050678">
    <property type="entry name" value="DNA_Partitioning_ATPase"/>
</dbReference>
<dbReference type="Proteomes" id="UP000192582">
    <property type="component" value="Unassembled WGS sequence"/>
</dbReference>
<dbReference type="AlphaFoldDB" id="A0A1W1UZ12"/>
<dbReference type="SUPFAM" id="SSF52540">
    <property type="entry name" value="P-loop containing nucleoside triphosphate hydrolases"/>
    <property type="match status" value="1"/>
</dbReference>
<dbReference type="EMBL" id="FWWU01000008">
    <property type="protein sequence ID" value="SMB86345.1"/>
    <property type="molecule type" value="Genomic_DNA"/>
</dbReference>
<sequence length="308" mass="34478">MGELRGYRVGNQWRVRGRDWLEYTGALTGPRVFVVANAKGGAGKSTFATNLAVLRAGEGKRVLLLDLDPQGHLATLLNMPVDPDRTTVQLLNEELRLPRTAPGHRDRWHTLWTDLLQRVPGADEHEALSRLLLVPAHNDLADLERANFHRTKPTEYALREALEALVGLGVEIDEIWIDTPPNLGPLTRNALMAAHYVVSPFAKSDLGLDGLERLMVLVEQYLEFNPYLHVAGLVMNYGNPRTIMHNEIRETIKGRTSLAPFLLESYVSEAERFNQAPRLGVPLVLAEPNSSSAQELRRVLQEVEARVQ</sequence>
<accession>A0A1W1UZ12</accession>
<evidence type="ECO:0000313" key="2">
    <source>
        <dbReference type="EMBL" id="SMB86345.1"/>
    </source>
</evidence>
<gene>
    <name evidence="2" type="ORF">SAMN00790413_03778</name>
</gene>
<name>A0A1W1UZ12_9DEIO</name>
<organism evidence="2 3">
    <name type="scientific">Deinococcus hopiensis KR-140</name>
    <dbReference type="NCBI Taxonomy" id="695939"/>
    <lineage>
        <taxon>Bacteria</taxon>
        <taxon>Thermotogati</taxon>
        <taxon>Deinococcota</taxon>
        <taxon>Deinococci</taxon>
        <taxon>Deinococcales</taxon>
        <taxon>Deinococcaceae</taxon>
        <taxon>Deinococcus</taxon>
    </lineage>
</organism>
<dbReference type="CDD" id="cd02042">
    <property type="entry name" value="ParAB_family"/>
    <property type="match status" value="1"/>
</dbReference>
<dbReference type="PANTHER" id="PTHR13696">
    <property type="entry name" value="P-LOOP CONTAINING NUCLEOSIDE TRIPHOSPHATE HYDROLASE"/>
    <property type="match status" value="1"/>
</dbReference>
<reference evidence="2 3" key="1">
    <citation type="submission" date="2017-04" db="EMBL/GenBank/DDBJ databases">
        <authorList>
            <person name="Afonso C.L."/>
            <person name="Miller P.J."/>
            <person name="Scott M.A."/>
            <person name="Spackman E."/>
            <person name="Goraichik I."/>
            <person name="Dimitrov K.M."/>
            <person name="Suarez D.L."/>
            <person name="Swayne D.E."/>
        </authorList>
    </citation>
    <scope>NUCLEOTIDE SEQUENCE [LARGE SCALE GENOMIC DNA]</scope>
    <source>
        <strain evidence="2 3">KR-140</strain>
    </source>
</reference>
<dbReference type="InterPro" id="IPR025669">
    <property type="entry name" value="AAA_dom"/>
</dbReference>
<keyword evidence="3" id="KW-1185">Reference proteome</keyword>
<protein>
    <submittedName>
        <fullName evidence="2">Chromosome partitioning protein</fullName>
    </submittedName>
</protein>
<dbReference type="Gene3D" id="3.40.50.300">
    <property type="entry name" value="P-loop containing nucleotide triphosphate hydrolases"/>
    <property type="match status" value="1"/>
</dbReference>
<evidence type="ECO:0000313" key="3">
    <source>
        <dbReference type="Proteomes" id="UP000192582"/>
    </source>
</evidence>
<dbReference type="InterPro" id="IPR027417">
    <property type="entry name" value="P-loop_NTPase"/>
</dbReference>